<proteinExistence type="predicted"/>
<dbReference type="GO" id="GO:0030490">
    <property type="term" value="P:maturation of SSU-rRNA"/>
    <property type="evidence" value="ECO:0007669"/>
    <property type="project" value="TreeGrafter"/>
</dbReference>
<dbReference type="Pfam" id="PF04194">
    <property type="entry name" value="PDCD2_C"/>
    <property type="match status" value="1"/>
</dbReference>
<feature type="region of interest" description="Disordered" evidence="1">
    <location>
        <begin position="1"/>
        <end position="40"/>
    </location>
</feature>
<dbReference type="AlphaFoldDB" id="A0A6A6BNJ3"/>
<protein>
    <recommendedName>
        <fullName evidence="2">Programmed cell death protein 2 C-terminal domain-containing protein</fullName>
    </recommendedName>
</protein>
<reference evidence="3" key="1">
    <citation type="journal article" date="2020" name="Stud. Mycol.">
        <title>101 Dothideomycetes genomes: a test case for predicting lifestyles and emergence of pathogens.</title>
        <authorList>
            <person name="Haridas S."/>
            <person name="Albert R."/>
            <person name="Binder M."/>
            <person name="Bloem J."/>
            <person name="Labutti K."/>
            <person name="Salamov A."/>
            <person name="Andreopoulos B."/>
            <person name="Baker S."/>
            <person name="Barry K."/>
            <person name="Bills G."/>
            <person name="Bluhm B."/>
            <person name="Cannon C."/>
            <person name="Castanera R."/>
            <person name="Culley D."/>
            <person name="Daum C."/>
            <person name="Ezra D."/>
            <person name="Gonzalez J."/>
            <person name="Henrissat B."/>
            <person name="Kuo A."/>
            <person name="Liang C."/>
            <person name="Lipzen A."/>
            <person name="Lutzoni F."/>
            <person name="Magnuson J."/>
            <person name="Mondo S."/>
            <person name="Nolan M."/>
            <person name="Ohm R."/>
            <person name="Pangilinan J."/>
            <person name="Park H.-J."/>
            <person name="Ramirez L."/>
            <person name="Alfaro M."/>
            <person name="Sun H."/>
            <person name="Tritt A."/>
            <person name="Yoshinaga Y."/>
            <person name="Zwiers L.-H."/>
            <person name="Turgeon B."/>
            <person name="Goodwin S."/>
            <person name="Spatafora J."/>
            <person name="Crous P."/>
            <person name="Grigoriev I."/>
        </authorList>
    </citation>
    <scope>NUCLEOTIDE SEQUENCE</scope>
    <source>
        <strain evidence="3">CBS 121167</strain>
    </source>
</reference>
<feature type="domain" description="Programmed cell death protein 2 C-terminal" evidence="2">
    <location>
        <begin position="311"/>
        <end position="442"/>
    </location>
</feature>
<dbReference type="RefSeq" id="XP_033400526.1">
    <property type="nucleotide sequence ID" value="XM_033536596.1"/>
</dbReference>
<evidence type="ECO:0000259" key="2">
    <source>
        <dbReference type="Pfam" id="PF04194"/>
    </source>
</evidence>
<sequence length="449" mass="47350">MAPYDSDSSGDDSDGEYTETNVLLGYASKEPTDDPVSQLGGYPTWLDATTPPSLALAKCATCSAPPTLLLQLDANLPTHFPGHDRRLYIFACRRKACRRKPGSVRALRATRVTKAAVEAELKRSADEEARKAAERAEEEERKNKPIEKGLGEALFGVGAAAAGANPFAANPFAGSGAAANANPFASASSLAAKPAQASAPAPTAEAAAASDSTSALPATFAAKARIGATTPTTSTTPTAPTPPHEPWPPTSALPPPYPSYHLDADYETLSTEAPSIPQNTRLDPDAAEPTPAGGSSGAGKEDKEAFESTLDKAFQRFADRLAQNPDQVLRYEFRGHPLLYSRDDAVGKALTPSSHPQHSDAKVRTTAASVQGIPRCANCNANRVFELQLCPQAIAELEAEELGLEGMEWGTLIVGVCERDCAAPGVRDGEVGYVEEWVGVQWEEVGGRR</sequence>
<dbReference type="GeneID" id="54294092"/>
<evidence type="ECO:0000256" key="1">
    <source>
        <dbReference type="SAM" id="MobiDB-lite"/>
    </source>
</evidence>
<gene>
    <name evidence="3" type="ORF">K452DRAFT_223090</name>
</gene>
<feature type="region of interest" description="Disordered" evidence="1">
    <location>
        <begin position="274"/>
        <end position="306"/>
    </location>
</feature>
<dbReference type="PANTHER" id="PTHR47524">
    <property type="entry name" value="20S RRNA ACCUMULATION PROTEIN 4"/>
    <property type="match status" value="1"/>
</dbReference>
<evidence type="ECO:0000313" key="3">
    <source>
        <dbReference type="EMBL" id="KAF2144814.1"/>
    </source>
</evidence>
<dbReference type="EMBL" id="ML995479">
    <property type="protein sequence ID" value="KAF2144814.1"/>
    <property type="molecule type" value="Genomic_DNA"/>
</dbReference>
<dbReference type="GO" id="GO:0005737">
    <property type="term" value="C:cytoplasm"/>
    <property type="evidence" value="ECO:0007669"/>
    <property type="project" value="InterPro"/>
</dbReference>
<feature type="compositionally biased region" description="Acidic residues" evidence="1">
    <location>
        <begin position="8"/>
        <end position="17"/>
    </location>
</feature>
<dbReference type="Proteomes" id="UP000799438">
    <property type="component" value="Unassembled WGS sequence"/>
</dbReference>
<dbReference type="InterPro" id="IPR007320">
    <property type="entry name" value="PDCD2_C"/>
</dbReference>
<feature type="region of interest" description="Disordered" evidence="1">
    <location>
        <begin position="121"/>
        <end position="145"/>
    </location>
</feature>
<name>A0A6A6BNJ3_9PEZI</name>
<evidence type="ECO:0000313" key="4">
    <source>
        <dbReference type="Proteomes" id="UP000799438"/>
    </source>
</evidence>
<organism evidence="3 4">
    <name type="scientific">Aplosporella prunicola CBS 121167</name>
    <dbReference type="NCBI Taxonomy" id="1176127"/>
    <lineage>
        <taxon>Eukaryota</taxon>
        <taxon>Fungi</taxon>
        <taxon>Dikarya</taxon>
        <taxon>Ascomycota</taxon>
        <taxon>Pezizomycotina</taxon>
        <taxon>Dothideomycetes</taxon>
        <taxon>Dothideomycetes incertae sedis</taxon>
        <taxon>Botryosphaeriales</taxon>
        <taxon>Aplosporellaceae</taxon>
        <taxon>Aplosporella</taxon>
    </lineage>
</organism>
<feature type="region of interest" description="Disordered" evidence="1">
    <location>
        <begin position="225"/>
        <end position="262"/>
    </location>
</feature>
<accession>A0A6A6BNJ3</accession>
<keyword evidence="4" id="KW-1185">Reference proteome</keyword>
<feature type="compositionally biased region" description="Low complexity" evidence="1">
    <location>
        <begin position="229"/>
        <end position="238"/>
    </location>
</feature>
<feature type="compositionally biased region" description="Pro residues" evidence="1">
    <location>
        <begin position="239"/>
        <end position="258"/>
    </location>
</feature>
<dbReference type="PANTHER" id="PTHR47524:SF1">
    <property type="entry name" value="20S RRNA ACCUMULATION PROTEIN 4"/>
    <property type="match status" value="1"/>
</dbReference>
<dbReference type="OrthoDB" id="443682at2759"/>